<feature type="transmembrane region" description="Helical" evidence="2">
    <location>
        <begin position="51"/>
        <end position="76"/>
    </location>
</feature>
<feature type="region of interest" description="Disordered" evidence="1">
    <location>
        <begin position="84"/>
        <end position="104"/>
    </location>
</feature>
<gene>
    <name evidence="3" type="ORF">LCPAC304_03680</name>
</gene>
<dbReference type="EMBL" id="MK500567">
    <property type="protein sequence ID" value="QBK92021.1"/>
    <property type="molecule type" value="Genomic_DNA"/>
</dbReference>
<organism evidence="3">
    <name type="scientific">Pithovirus LCPAC304</name>
    <dbReference type="NCBI Taxonomy" id="2506594"/>
    <lineage>
        <taxon>Viruses</taxon>
        <taxon>Pithoviruses</taxon>
    </lineage>
</organism>
<reference evidence="3" key="1">
    <citation type="journal article" date="2019" name="MBio">
        <title>Virus Genomes from Deep Sea Sediments Expand the Ocean Megavirome and Support Independent Origins of Viral Gigantism.</title>
        <authorList>
            <person name="Backstrom D."/>
            <person name="Yutin N."/>
            <person name="Jorgensen S.L."/>
            <person name="Dharamshi J."/>
            <person name="Homa F."/>
            <person name="Zaremba-Niedwiedzka K."/>
            <person name="Spang A."/>
            <person name="Wolf Y.I."/>
            <person name="Koonin E.V."/>
            <person name="Ettema T.J."/>
        </authorList>
    </citation>
    <scope>NUCLEOTIDE SEQUENCE</scope>
</reference>
<evidence type="ECO:0008006" key="4">
    <source>
        <dbReference type="Google" id="ProtNLM"/>
    </source>
</evidence>
<accession>A0A481ZBH0</accession>
<keyword evidence="2" id="KW-1133">Transmembrane helix</keyword>
<proteinExistence type="predicted"/>
<sequence>MNTEFAWSVIVLFIALVLGGVAIGLYFFWKDKVVKDKDGIDTDDYDKNKKIIVWSIAISSGVVLVFGVLLMIWAIYKRGHTDVAKRTATQNKNKQSSMTTPKMA</sequence>
<keyword evidence="2" id="KW-0472">Membrane</keyword>
<evidence type="ECO:0000256" key="1">
    <source>
        <dbReference type="SAM" id="MobiDB-lite"/>
    </source>
</evidence>
<feature type="compositionally biased region" description="Polar residues" evidence="1">
    <location>
        <begin position="87"/>
        <end position="104"/>
    </location>
</feature>
<protein>
    <recommendedName>
        <fullName evidence="4">Transmembrane protein</fullName>
    </recommendedName>
</protein>
<evidence type="ECO:0000313" key="3">
    <source>
        <dbReference type="EMBL" id="QBK92021.1"/>
    </source>
</evidence>
<keyword evidence="2" id="KW-0812">Transmembrane</keyword>
<name>A0A481ZBH0_9VIRU</name>
<feature type="transmembrane region" description="Helical" evidence="2">
    <location>
        <begin position="7"/>
        <end position="29"/>
    </location>
</feature>
<evidence type="ECO:0000256" key="2">
    <source>
        <dbReference type="SAM" id="Phobius"/>
    </source>
</evidence>